<evidence type="ECO:0000259" key="7">
    <source>
        <dbReference type="PROSITE" id="PS50020"/>
    </source>
</evidence>
<evidence type="ECO:0008006" key="11">
    <source>
        <dbReference type="Google" id="ProtNLM"/>
    </source>
</evidence>
<proteinExistence type="predicted"/>
<dbReference type="SUPFAM" id="SSF51045">
    <property type="entry name" value="WW domain"/>
    <property type="match status" value="1"/>
</dbReference>
<evidence type="ECO:0000256" key="5">
    <source>
        <dbReference type="PROSITE-ProRule" id="PRU00024"/>
    </source>
</evidence>
<dbReference type="PANTHER" id="PTHR22706:SF1">
    <property type="entry name" value="ASSEMBLY FACTOR FOR SPINDLE MICROTUBULES"/>
    <property type="match status" value="1"/>
</dbReference>
<dbReference type="InterPro" id="IPR000315">
    <property type="entry name" value="Znf_B-box"/>
</dbReference>
<dbReference type="Pfam" id="PF00397">
    <property type="entry name" value="WW"/>
    <property type="match status" value="1"/>
</dbReference>
<evidence type="ECO:0000259" key="8">
    <source>
        <dbReference type="PROSITE" id="PS50119"/>
    </source>
</evidence>
<feature type="domain" description="WW" evidence="7">
    <location>
        <begin position="851"/>
        <end position="882"/>
    </location>
</feature>
<name>A0A1W0A6C3_9STRA</name>
<keyword evidence="5" id="KW-0479">Metal-binding</keyword>
<keyword evidence="5" id="KW-0863">Zinc-finger</keyword>
<dbReference type="InterPro" id="IPR001202">
    <property type="entry name" value="WW_dom"/>
</dbReference>
<dbReference type="GO" id="GO:0008270">
    <property type="term" value="F:zinc ion binding"/>
    <property type="evidence" value="ECO:0007669"/>
    <property type="project" value="UniProtKB-KW"/>
</dbReference>
<sequence length="882" mass="101822">MLFGGRLSGIKLPPTQTVEAPSIPKEDHALPTPHTDLITKLTDHELRLLDELNRTRHKLEAEIKLKESDRLIKPPTNQERHVKDRLDMLPILTNLGETPFEVGLRQGQHVLPVFKLPPVTGATRIVTESKTPTPRSEDEISLSQMMTDEDRILAMQALGMTAEELQILEQTASCNTKSLSSIGEASISKSSPKLPHIPNRKRKITNTRQRQCNKSTGLQKSAALRNELEQALRRVQSFTTLVKQDLIHAQQICPVQSIRGEMFVKKWGLAKINSICTKLLYAKVHSAFEKWVIVTMFIKQQQARAVLLQFKGSRRLDLFFSNWTKRRMAEAWNTWFGIIAAEKAQLRREREAEAIFVLQRSWRNYHSRFMYNAFRTERKRKREYAAACKIQAFARGQYARTNAKQIVLEMKQNFAATKFQAVCRGHLTRKSLYQAKRDRVQLKAARSIQARVRGRQARQKVAKLKYHLRCVAAASTIQRKYRGRLHKVKHIRAMIERERRRQAIQIQRMIRGDLARRRAIRVREQRRMHFVRQNKAAVQIQAHYRGHRGRLATQFKLEARRTIVKQQNKAAVLIQSLYRQRKAVRAVAAHKAARLDNFVNLAREWTQFWSDDANAFFFYSNQTGEAVWEPPEDGYTKVNGRDLVLKDGNVILDPVIAEQEEAVCKAQELIELELQRTAEEAEAQDALCVECEEIEASRRCAQCEDVFCDSCYTKTHSSGKRALHTWTPMGPIKCIECEKLKATRWCETCQDPYCLGCYNIIHAKGKKAMHTWIDMVVYKQQLNGRHQSELVQAMMRTLPGAASVEDPQTYNEFIMSSDYDYINQGIVHGGQNDYTEQSDYIDQSTAMQQTEEQTTEWIAAVDQESGELYYYNTMTGDTQWAQ</sequence>
<dbReference type="AlphaFoldDB" id="A0A1W0A6C3"/>
<dbReference type="PROSITE" id="PS50119">
    <property type="entry name" value="ZF_BBOX"/>
    <property type="match status" value="1"/>
</dbReference>
<dbReference type="InterPro" id="IPR000048">
    <property type="entry name" value="IQ_motif_EF-hand-BS"/>
</dbReference>
<dbReference type="Pfam" id="PF22586">
    <property type="entry name" value="ANCHR-like_BBOX"/>
    <property type="match status" value="1"/>
</dbReference>
<feature type="domain" description="B box-type" evidence="8">
    <location>
        <begin position="683"/>
        <end position="729"/>
    </location>
</feature>
<keyword evidence="2" id="KW-0963">Cytoplasm</keyword>
<accession>A0A1W0A6C3</accession>
<dbReference type="PANTHER" id="PTHR22706">
    <property type="entry name" value="ASSEMBLY FACTOR FOR SPINDLE MICROTUBULES"/>
    <property type="match status" value="1"/>
</dbReference>
<dbReference type="GO" id="GO:0005737">
    <property type="term" value="C:cytoplasm"/>
    <property type="evidence" value="ECO:0007669"/>
    <property type="project" value="UniProtKB-SubCell"/>
</dbReference>
<dbReference type="PROSITE" id="PS50096">
    <property type="entry name" value="IQ"/>
    <property type="match status" value="6"/>
</dbReference>
<dbReference type="Proteomes" id="UP000243217">
    <property type="component" value="Unassembled WGS sequence"/>
</dbReference>
<dbReference type="PROSITE" id="PS50020">
    <property type="entry name" value="WW_DOMAIN_2"/>
    <property type="match status" value="2"/>
</dbReference>
<dbReference type="SMART" id="SM00015">
    <property type="entry name" value="IQ"/>
    <property type="match status" value="7"/>
</dbReference>
<reference evidence="9 10" key="1">
    <citation type="journal article" date="2014" name="Genome Biol. Evol.">
        <title>The secreted proteins of Achlya hypogyna and Thraustotheca clavata identify the ancestral oomycete secretome and reveal gene acquisitions by horizontal gene transfer.</title>
        <authorList>
            <person name="Misner I."/>
            <person name="Blouin N."/>
            <person name="Leonard G."/>
            <person name="Richards T.A."/>
            <person name="Lane C.E."/>
        </authorList>
    </citation>
    <scope>NUCLEOTIDE SEQUENCE [LARGE SCALE GENOMIC DNA]</scope>
    <source>
        <strain evidence="9 10">ATCC 34112</strain>
    </source>
</reference>
<dbReference type="InterPro" id="IPR051185">
    <property type="entry name" value="ASPM"/>
</dbReference>
<comment type="subcellular location">
    <subcellularLocation>
        <location evidence="1">Cytoplasm</location>
    </subcellularLocation>
</comment>
<keyword evidence="5" id="KW-0862">Zinc</keyword>
<feature type="region of interest" description="Disordered" evidence="6">
    <location>
        <begin position="13"/>
        <end position="33"/>
    </location>
</feature>
<dbReference type="GO" id="GO:0007051">
    <property type="term" value="P:spindle organization"/>
    <property type="evidence" value="ECO:0007669"/>
    <property type="project" value="TreeGrafter"/>
</dbReference>
<evidence type="ECO:0000256" key="4">
    <source>
        <dbReference type="ARBA" id="ARBA00022860"/>
    </source>
</evidence>
<dbReference type="Pfam" id="PF00612">
    <property type="entry name" value="IQ"/>
    <property type="match status" value="2"/>
</dbReference>
<evidence type="ECO:0000256" key="2">
    <source>
        <dbReference type="ARBA" id="ARBA00022490"/>
    </source>
</evidence>
<dbReference type="Gene3D" id="2.20.70.10">
    <property type="match status" value="1"/>
</dbReference>
<dbReference type="GO" id="GO:0000922">
    <property type="term" value="C:spindle pole"/>
    <property type="evidence" value="ECO:0007669"/>
    <property type="project" value="TreeGrafter"/>
</dbReference>
<feature type="domain" description="WW" evidence="7">
    <location>
        <begin position="599"/>
        <end position="633"/>
    </location>
</feature>
<evidence type="ECO:0000313" key="10">
    <source>
        <dbReference type="Proteomes" id="UP000243217"/>
    </source>
</evidence>
<comment type="caution">
    <text evidence="9">The sequence shown here is derived from an EMBL/GenBank/DDBJ whole genome shotgun (WGS) entry which is preliminary data.</text>
</comment>
<evidence type="ECO:0000256" key="1">
    <source>
        <dbReference type="ARBA" id="ARBA00004496"/>
    </source>
</evidence>
<evidence type="ECO:0000313" key="9">
    <source>
        <dbReference type="EMBL" id="OQS05580.1"/>
    </source>
</evidence>
<dbReference type="GO" id="GO:0000278">
    <property type="term" value="P:mitotic cell cycle"/>
    <property type="evidence" value="ECO:0007669"/>
    <property type="project" value="TreeGrafter"/>
</dbReference>
<dbReference type="EMBL" id="JNBS01000442">
    <property type="protein sequence ID" value="OQS05580.1"/>
    <property type="molecule type" value="Genomic_DNA"/>
</dbReference>
<dbReference type="Gene3D" id="1.20.5.190">
    <property type="match status" value="2"/>
</dbReference>
<dbReference type="GO" id="GO:0005516">
    <property type="term" value="F:calmodulin binding"/>
    <property type="evidence" value="ECO:0007669"/>
    <property type="project" value="UniProtKB-KW"/>
</dbReference>
<evidence type="ECO:0000256" key="3">
    <source>
        <dbReference type="ARBA" id="ARBA00022737"/>
    </source>
</evidence>
<dbReference type="CDD" id="cd00201">
    <property type="entry name" value="WW"/>
    <property type="match status" value="1"/>
</dbReference>
<dbReference type="GO" id="GO:0051295">
    <property type="term" value="P:establishment of meiotic spindle localization"/>
    <property type="evidence" value="ECO:0007669"/>
    <property type="project" value="TreeGrafter"/>
</dbReference>
<keyword evidence="3" id="KW-0677">Repeat</keyword>
<keyword evidence="4" id="KW-0112">Calmodulin-binding</keyword>
<dbReference type="OrthoDB" id="70912at2759"/>
<gene>
    <name evidence="9" type="ORF">THRCLA_02310</name>
</gene>
<dbReference type="InterPro" id="IPR036020">
    <property type="entry name" value="WW_dom_sf"/>
</dbReference>
<keyword evidence="10" id="KW-1185">Reference proteome</keyword>
<protein>
    <recommendedName>
        <fullName evidence="11">WW domain-containing protein</fullName>
    </recommendedName>
</protein>
<evidence type="ECO:0000256" key="6">
    <source>
        <dbReference type="SAM" id="MobiDB-lite"/>
    </source>
</evidence>
<dbReference type="STRING" id="74557.A0A1W0A6C3"/>
<organism evidence="9 10">
    <name type="scientific">Thraustotheca clavata</name>
    <dbReference type="NCBI Taxonomy" id="74557"/>
    <lineage>
        <taxon>Eukaryota</taxon>
        <taxon>Sar</taxon>
        <taxon>Stramenopiles</taxon>
        <taxon>Oomycota</taxon>
        <taxon>Saprolegniomycetes</taxon>
        <taxon>Saprolegniales</taxon>
        <taxon>Achlyaceae</taxon>
        <taxon>Thraustotheca</taxon>
    </lineage>
</organism>